<dbReference type="OrthoDB" id="9807346at2"/>
<evidence type="ECO:0000313" key="1">
    <source>
        <dbReference type="EMBL" id="RHW40057.1"/>
    </source>
</evidence>
<dbReference type="EMBL" id="QWEI01000001">
    <property type="protein sequence ID" value="RHW40057.1"/>
    <property type="molecule type" value="Genomic_DNA"/>
</dbReference>
<organism evidence="1 2">
    <name type="scientific">Ureibacillus yapensis</name>
    <dbReference type="NCBI Taxonomy" id="2304605"/>
    <lineage>
        <taxon>Bacteria</taxon>
        <taxon>Bacillati</taxon>
        <taxon>Bacillota</taxon>
        <taxon>Bacilli</taxon>
        <taxon>Bacillales</taxon>
        <taxon>Caryophanaceae</taxon>
        <taxon>Ureibacillus</taxon>
    </lineage>
</organism>
<dbReference type="RefSeq" id="WP_118875065.1">
    <property type="nucleotide sequence ID" value="NZ_QWEI01000001.1"/>
</dbReference>
<reference evidence="1 2" key="1">
    <citation type="submission" date="2018-08" db="EMBL/GenBank/DDBJ databases">
        <title>Lysinibacillus sp. YLB-03 draft genome sequence.</title>
        <authorList>
            <person name="Yu L."/>
        </authorList>
    </citation>
    <scope>NUCLEOTIDE SEQUENCE [LARGE SCALE GENOMIC DNA]</scope>
    <source>
        <strain evidence="1 2">YLB-03</strain>
    </source>
</reference>
<protein>
    <submittedName>
        <fullName evidence="1">Uracil-DNA glycosylase</fullName>
    </submittedName>
</protein>
<proteinExistence type="predicted"/>
<dbReference type="AlphaFoldDB" id="A0A396SLY4"/>
<sequence>MTVNCFKCQYFHVTWDQRNPRGCKAYNFKTKQLPSLVVKQSSGLDCMQFMPKKTLEDR</sequence>
<comment type="caution">
    <text evidence="1">The sequence shown here is derived from an EMBL/GenBank/DDBJ whole genome shotgun (WGS) entry which is preliminary data.</text>
</comment>
<evidence type="ECO:0000313" key="2">
    <source>
        <dbReference type="Proteomes" id="UP000265692"/>
    </source>
</evidence>
<gene>
    <name evidence="1" type="ORF">D1B33_04200</name>
</gene>
<keyword evidence="2" id="KW-1185">Reference proteome</keyword>
<dbReference type="Proteomes" id="UP000265692">
    <property type="component" value="Unassembled WGS sequence"/>
</dbReference>
<accession>A0A396SLY4</accession>
<name>A0A396SLY4_9BACL</name>